<keyword evidence="2" id="KW-1185">Reference proteome</keyword>
<protein>
    <recommendedName>
        <fullName evidence="3">Abortive phage infection protein</fullName>
    </recommendedName>
</protein>
<gene>
    <name evidence="1" type="ORF">CLLU_04730</name>
</gene>
<dbReference type="EMBL" id="PVXP01000003">
    <property type="protein sequence ID" value="PRR86672.1"/>
    <property type="molecule type" value="Genomic_DNA"/>
</dbReference>
<dbReference type="RefSeq" id="WP_106007972.1">
    <property type="nucleotide sequence ID" value="NZ_PVXP01000003.1"/>
</dbReference>
<dbReference type="Proteomes" id="UP000237798">
    <property type="component" value="Unassembled WGS sequence"/>
</dbReference>
<accession>A0A2T0BS78</accession>
<evidence type="ECO:0000313" key="2">
    <source>
        <dbReference type="Proteomes" id="UP000237798"/>
    </source>
</evidence>
<evidence type="ECO:0000313" key="1">
    <source>
        <dbReference type="EMBL" id="PRR86672.1"/>
    </source>
</evidence>
<reference evidence="1 2" key="1">
    <citation type="submission" date="2018-03" db="EMBL/GenBank/DDBJ databases">
        <title>Genome sequence of Clostridium luticellarii DSM 29923.</title>
        <authorList>
            <person name="Poehlein A."/>
            <person name="Daniel R."/>
        </authorList>
    </citation>
    <scope>NUCLEOTIDE SEQUENCE [LARGE SCALE GENOMIC DNA]</scope>
    <source>
        <strain evidence="1 2">DSM 29923</strain>
    </source>
</reference>
<sequence length="165" mass="19342">MLSGGPSPSAAWTYGTSYYHTFTHNQLRTLNNKYQSTIRSFNYVSGQYEYSDRTQLKLTLIISTGSNTKLLKNKDNYQFYYCKKEIHELGVITVKSPFENDIRIYDKERTICDCLKKKAVFDEDMVLSAVKQYFRETGNDYAKLLNYAEILKIRDTVKQYMEVLI</sequence>
<proteinExistence type="predicted"/>
<organism evidence="1 2">
    <name type="scientific">Clostridium luticellarii</name>
    <dbReference type="NCBI Taxonomy" id="1691940"/>
    <lineage>
        <taxon>Bacteria</taxon>
        <taxon>Bacillati</taxon>
        <taxon>Bacillota</taxon>
        <taxon>Clostridia</taxon>
        <taxon>Eubacteriales</taxon>
        <taxon>Clostridiaceae</taxon>
        <taxon>Clostridium</taxon>
    </lineage>
</organism>
<dbReference type="AlphaFoldDB" id="A0A2T0BS78"/>
<name>A0A2T0BS78_9CLOT</name>
<comment type="caution">
    <text evidence="1">The sequence shown here is derived from an EMBL/GenBank/DDBJ whole genome shotgun (WGS) entry which is preliminary data.</text>
</comment>
<evidence type="ECO:0008006" key="3">
    <source>
        <dbReference type="Google" id="ProtNLM"/>
    </source>
</evidence>
<dbReference type="OrthoDB" id="9801429at2"/>